<evidence type="ECO:0000256" key="2">
    <source>
        <dbReference type="ARBA" id="ARBA00022741"/>
    </source>
</evidence>
<dbReference type="Pfam" id="PF13086">
    <property type="entry name" value="AAA_11"/>
    <property type="match status" value="1"/>
</dbReference>
<dbReference type="GO" id="GO:0005524">
    <property type="term" value="F:ATP binding"/>
    <property type="evidence" value="ECO:0007669"/>
    <property type="project" value="UniProtKB-KW"/>
</dbReference>
<dbReference type="Proteomes" id="UP000321261">
    <property type="component" value="Unassembled WGS sequence"/>
</dbReference>
<dbReference type="GO" id="GO:0043139">
    <property type="term" value="F:5'-3' DNA helicase activity"/>
    <property type="evidence" value="ECO:0007669"/>
    <property type="project" value="TreeGrafter"/>
</dbReference>
<evidence type="ECO:0000256" key="1">
    <source>
        <dbReference type="ARBA" id="ARBA00007913"/>
    </source>
</evidence>
<dbReference type="PANTHER" id="PTHR43788:SF8">
    <property type="entry name" value="DNA-BINDING PROTEIN SMUBP-2"/>
    <property type="match status" value="1"/>
</dbReference>
<accession>A0A561SL85</accession>
<feature type="domain" description="DNA2/NAM7 helicase-like C-terminal" evidence="7">
    <location>
        <begin position="809"/>
        <end position="1036"/>
    </location>
</feature>
<evidence type="ECO:0000259" key="7">
    <source>
        <dbReference type="Pfam" id="PF13087"/>
    </source>
</evidence>
<dbReference type="AlphaFoldDB" id="A0A561SL85"/>
<gene>
    <name evidence="8" type="ORF">FHX44_111519</name>
</gene>
<dbReference type="GO" id="GO:0016787">
    <property type="term" value="F:hydrolase activity"/>
    <property type="evidence" value="ECO:0007669"/>
    <property type="project" value="UniProtKB-KW"/>
</dbReference>
<keyword evidence="2" id="KW-0547">Nucleotide-binding</keyword>
<dbReference type="InterPro" id="IPR050534">
    <property type="entry name" value="Coronavir_polyprotein_1ab"/>
</dbReference>
<comment type="similarity">
    <text evidence="1">Belongs to the DNA2/NAM7 helicase family.</text>
</comment>
<evidence type="ECO:0000256" key="4">
    <source>
        <dbReference type="ARBA" id="ARBA00022806"/>
    </source>
</evidence>
<keyword evidence="9" id="KW-1185">Reference proteome</keyword>
<dbReference type="SUPFAM" id="SSF52540">
    <property type="entry name" value="P-loop containing nucleoside triphosphate hydrolases"/>
    <property type="match status" value="1"/>
</dbReference>
<dbReference type="Pfam" id="PF13087">
    <property type="entry name" value="AAA_12"/>
    <property type="match status" value="1"/>
</dbReference>
<keyword evidence="3" id="KW-0378">Hydrolase</keyword>
<organism evidence="8 9">
    <name type="scientific">Pseudonocardia hierapolitana</name>
    <dbReference type="NCBI Taxonomy" id="1128676"/>
    <lineage>
        <taxon>Bacteria</taxon>
        <taxon>Bacillati</taxon>
        <taxon>Actinomycetota</taxon>
        <taxon>Actinomycetes</taxon>
        <taxon>Pseudonocardiales</taxon>
        <taxon>Pseudonocardiaceae</taxon>
        <taxon>Pseudonocardia</taxon>
    </lineage>
</organism>
<dbReference type="InterPro" id="IPR027417">
    <property type="entry name" value="P-loop_NTPase"/>
</dbReference>
<proteinExistence type="inferred from homology"/>
<keyword evidence="5" id="KW-0067">ATP-binding</keyword>
<dbReference type="PANTHER" id="PTHR43788">
    <property type="entry name" value="DNA2/NAM7 HELICASE FAMILY MEMBER"/>
    <property type="match status" value="1"/>
</dbReference>
<comment type="caution">
    <text evidence="8">The sequence shown here is derived from an EMBL/GenBank/DDBJ whole genome shotgun (WGS) entry which is preliminary data.</text>
</comment>
<name>A0A561SL85_9PSEU</name>
<dbReference type="OrthoDB" id="3197455at2"/>
<dbReference type="InterPro" id="IPR041679">
    <property type="entry name" value="DNA2/NAM7-like_C"/>
</dbReference>
<protein>
    <submittedName>
        <fullName evidence="8">AAA domain-containing protein</fullName>
    </submittedName>
</protein>
<keyword evidence="4" id="KW-0347">Helicase</keyword>
<evidence type="ECO:0000256" key="5">
    <source>
        <dbReference type="ARBA" id="ARBA00022840"/>
    </source>
</evidence>
<reference evidence="8 9" key="1">
    <citation type="submission" date="2019-06" db="EMBL/GenBank/DDBJ databases">
        <title>Sequencing the genomes of 1000 actinobacteria strains.</title>
        <authorList>
            <person name="Klenk H.-P."/>
        </authorList>
    </citation>
    <scope>NUCLEOTIDE SEQUENCE [LARGE SCALE GENOMIC DNA]</scope>
    <source>
        <strain evidence="8 9">DSM 45671</strain>
    </source>
</reference>
<evidence type="ECO:0000313" key="9">
    <source>
        <dbReference type="Proteomes" id="UP000321261"/>
    </source>
</evidence>
<dbReference type="CDD" id="cd18808">
    <property type="entry name" value="SF1_C_Upf1"/>
    <property type="match status" value="1"/>
</dbReference>
<dbReference type="InterPro" id="IPR047187">
    <property type="entry name" value="SF1_C_Upf1"/>
</dbReference>
<evidence type="ECO:0000256" key="3">
    <source>
        <dbReference type="ARBA" id="ARBA00022801"/>
    </source>
</evidence>
<evidence type="ECO:0000259" key="6">
    <source>
        <dbReference type="Pfam" id="PF13086"/>
    </source>
</evidence>
<evidence type="ECO:0000313" key="8">
    <source>
        <dbReference type="EMBL" id="TWF75635.1"/>
    </source>
</evidence>
<feature type="domain" description="DNA2/NAM7 helicase helicase" evidence="6">
    <location>
        <begin position="408"/>
        <end position="785"/>
    </location>
</feature>
<dbReference type="InterPro" id="IPR041677">
    <property type="entry name" value="DNA2/NAM7_AAA_11"/>
</dbReference>
<sequence>MKIHDIAHRDERVVRIEPVRPMPIENGTPVRLDVSEAGITVRHGARVGAGRLVDHDDHEWLAAVVPSGAYLAELLVSDPAAAVRVLTYDGDERWPDGRQVGVDDQAVEDARRFTRATSTVADVTAWLAGEFRLDGGGGPVSVIGTGGSAAMRADAFRLVGASVVVDVRLVDDMLLVERITRRDQGQESRLTLVHGSVSFVDATRLGKLSFSEQQELKRLAEADNAYLGIWNEYNDLEREAARAAARAMGSAPYDRWTLLPDGRMEFELVRHRSSDVLRDSIGREKVGLEAGSRVAFDGSADPSHAKDRVVIGDAVVGPRGTIILEPARQVDRDAVPQRGYLAGAYTLDKVRIDRRNRAQVAMMTGATFPARQVGLILGDQRPEPVGRARRFPPLSARVKEILGGLPTEAQVAAIDLAINSRDVVLIQGPPGTGKTRVIAAIQARLAEINKEAPAVSKRVLLTSYQHDAVANLVQAADDGTLPPVKLGRTHEQEDRTHLDAWTMDLAARLAQRHDNSRPNQQVRAQQALLDRTTAYREQPFDVSATVDLLNWVAQQAGLVGTDVAFEARKLAKTLAHTLGAHVQQAAQGRLLRLARALRETPEAYADDGALTAIRVLHDGEFVDLLDDAQRIAVEEAARGTVEPRDAAPRLKAVKQDVIDRLLDGRARAGIIAAIPAVEALLDRAAAHAEREVMLAASPIDLAIEQFRKVIETQPHELRASIVAHTRALAATCQQAVSGQMRATQSVPFATVIVDEAARANPLDLMIPISLASERVVLVGDHRQLPQLLDDQLVPRLSSRHNSAVVESVLNRSLFERLFTKLRDCERRDGTKRVITLDRQFRMHPVLGSFVSEQFYAPHGEHVANGRADGTAFAHDLPGYGTAVCGWIDVPHDRGREERVGSSIRRRREAEIIVRELADGLQASAAHTFGVITFYSGQVTAIWEAMYAEGMAIRDGADYRLNPSVPWLHDARGLPRVRIGSVDAFQGREFDVVYLSTVRSNRPRPGKAPHLGFLVLPNRLCVAMSRQRRLLVAVGDAAMFTSESGRVAVPALAAFHGLTGGEHGCRRSA</sequence>
<dbReference type="EMBL" id="VIWU01000001">
    <property type="protein sequence ID" value="TWF75635.1"/>
    <property type="molecule type" value="Genomic_DNA"/>
</dbReference>
<dbReference type="Gene3D" id="3.40.50.300">
    <property type="entry name" value="P-loop containing nucleotide triphosphate hydrolases"/>
    <property type="match status" value="3"/>
</dbReference>
<dbReference type="RefSeq" id="WP_147254806.1">
    <property type="nucleotide sequence ID" value="NZ_VIWU01000001.1"/>
</dbReference>